<organism evidence="3 4">
    <name type="scientific">Amblyomma americanum</name>
    <name type="common">Lone star tick</name>
    <dbReference type="NCBI Taxonomy" id="6943"/>
    <lineage>
        <taxon>Eukaryota</taxon>
        <taxon>Metazoa</taxon>
        <taxon>Ecdysozoa</taxon>
        <taxon>Arthropoda</taxon>
        <taxon>Chelicerata</taxon>
        <taxon>Arachnida</taxon>
        <taxon>Acari</taxon>
        <taxon>Parasitiformes</taxon>
        <taxon>Ixodida</taxon>
        <taxon>Ixodoidea</taxon>
        <taxon>Ixodidae</taxon>
        <taxon>Amblyomminae</taxon>
        <taxon>Amblyomma</taxon>
    </lineage>
</organism>
<accession>A0AAQ4FA77</accession>
<feature type="region of interest" description="Disordered" evidence="1">
    <location>
        <begin position="1"/>
        <end position="39"/>
    </location>
</feature>
<keyword evidence="2" id="KW-1133">Transmembrane helix</keyword>
<protein>
    <submittedName>
        <fullName evidence="3">Uncharacterized protein</fullName>
    </submittedName>
</protein>
<sequence length="171" mass="16819">MAAAPRQPPKGIIRGSNQQPATQAEAAPPPAACGAPGQVPQSGAAPVVPGIDLADSSSQAALASFALCALCCLAVVVSATSFYVSRAAAGGKDEIGTTTTAHITVAVTTAATVEESPQARVVQVRTWRASGAATPVVTEECLSTDAGVASGSDYNPGLETPPSRAASSTSS</sequence>
<evidence type="ECO:0000313" key="4">
    <source>
        <dbReference type="Proteomes" id="UP001321473"/>
    </source>
</evidence>
<comment type="caution">
    <text evidence="3">The sequence shown here is derived from an EMBL/GenBank/DDBJ whole genome shotgun (WGS) entry which is preliminary data.</text>
</comment>
<keyword evidence="2" id="KW-0472">Membrane</keyword>
<evidence type="ECO:0000256" key="1">
    <source>
        <dbReference type="SAM" id="MobiDB-lite"/>
    </source>
</evidence>
<feature type="region of interest" description="Disordered" evidence="1">
    <location>
        <begin position="148"/>
        <end position="171"/>
    </location>
</feature>
<feature type="compositionally biased region" description="Low complexity" evidence="1">
    <location>
        <begin position="18"/>
        <end position="39"/>
    </location>
</feature>
<feature type="transmembrane region" description="Helical" evidence="2">
    <location>
        <begin position="62"/>
        <end position="84"/>
    </location>
</feature>
<keyword evidence="2" id="KW-0812">Transmembrane</keyword>
<reference evidence="3 4" key="1">
    <citation type="journal article" date="2023" name="Arcadia Sci">
        <title>De novo assembly of a long-read Amblyomma americanum tick genome.</title>
        <authorList>
            <person name="Chou S."/>
            <person name="Poskanzer K.E."/>
            <person name="Rollins M."/>
            <person name="Thuy-Boun P.S."/>
        </authorList>
    </citation>
    <scope>NUCLEOTIDE SEQUENCE [LARGE SCALE GENOMIC DNA]</scope>
    <source>
        <strain evidence="3">F_SG_1</strain>
        <tissue evidence="3">Salivary glands</tissue>
    </source>
</reference>
<name>A0AAQ4FA77_AMBAM</name>
<proteinExistence type="predicted"/>
<feature type="compositionally biased region" description="Low complexity" evidence="1">
    <location>
        <begin position="160"/>
        <end position="171"/>
    </location>
</feature>
<dbReference type="AlphaFoldDB" id="A0AAQ4FA77"/>
<evidence type="ECO:0000256" key="2">
    <source>
        <dbReference type="SAM" id="Phobius"/>
    </source>
</evidence>
<dbReference type="EMBL" id="JARKHS020004835">
    <property type="protein sequence ID" value="KAK8784130.1"/>
    <property type="molecule type" value="Genomic_DNA"/>
</dbReference>
<dbReference type="Proteomes" id="UP001321473">
    <property type="component" value="Unassembled WGS sequence"/>
</dbReference>
<keyword evidence="4" id="KW-1185">Reference proteome</keyword>
<evidence type="ECO:0000313" key="3">
    <source>
        <dbReference type="EMBL" id="KAK8784130.1"/>
    </source>
</evidence>
<gene>
    <name evidence="3" type="ORF">V5799_009505</name>
</gene>